<dbReference type="CDD" id="cd04301">
    <property type="entry name" value="NAT_SF"/>
    <property type="match status" value="1"/>
</dbReference>
<reference evidence="2 3" key="1">
    <citation type="submission" date="2019-06" db="EMBL/GenBank/DDBJ databases">
        <title>Saccharibacillus brassicae sp. nov., an endophytic bacterium isolated from Chinese cabbage seeds (Brassica pekinensis).</title>
        <authorList>
            <person name="Jiang L."/>
            <person name="Lee J."/>
            <person name="Kim S.W."/>
        </authorList>
    </citation>
    <scope>NUCLEOTIDE SEQUENCE [LARGE SCALE GENOMIC DNA]</scope>
    <source>
        <strain evidence="3">KCTC 43072 / ATSA2</strain>
    </source>
</reference>
<organism evidence="2 3">
    <name type="scientific">Saccharibacillus brassicae</name>
    <dbReference type="NCBI Taxonomy" id="2583377"/>
    <lineage>
        <taxon>Bacteria</taxon>
        <taxon>Bacillati</taxon>
        <taxon>Bacillota</taxon>
        <taxon>Bacilli</taxon>
        <taxon>Bacillales</taxon>
        <taxon>Paenibacillaceae</taxon>
        <taxon>Saccharibacillus</taxon>
    </lineage>
</organism>
<dbReference type="InterPro" id="IPR000182">
    <property type="entry name" value="GNAT_dom"/>
</dbReference>
<gene>
    <name evidence="2" type="ORF">FFV09_05880</name>
</gene>
<accession>A0A4Y6UV32</accession>
<dbReference type="PROSITE" id="PS51186">
    <property type="entry name" value="GNAT"/>
    <property type="match status" value="1"/>
</dbReference>
<feature type="domain" description="N-acetyltransferase" evidence="1">
    <location>
        <begin position="120"/>
        <end position="250"/>
    </location>
</feature>
<dbReference type="AlphaFoldDB" id="A0A4Y6UV32"/>
<dbReference type="Gene3D" id="3.40.630.30">
    <property type="match status" value="1"/>
</dbReference>
<keyword evidence="2" id="KW-0808">Transferase</keyword>
<protein>
    <submittedName>
        <fullName evidence="2">GNAT family N-acetyltransferase</fullName>
    </submittedName>
</protein>
<dbReference type="EMBL" id="CP041217">
    <property type="protein sequence ID" value="QDH20428.1"/>
    <property type="molecule type" value="Genomic_DNA"/>
</dbReference>
<evidence type="ECO:0000313" key="2">
    <source>
        <dbReference type="EMBL" id="QDH20428.1"/>
    </source>
</evidence>
<keyword evidence="3" id="KW-1185">Reference proteome</keyword>
<dbReference type="Pfam" id="PF00583">
    <property type="entry name" value="Acetyltransf_1"/>
    <property type="match status" value="1"/>
</dbReference>
<dbReference type="InterPro" id="IPR016181">
    <property type="entry name" value="Acyl_CoA_acyltransferase"/>
</dbReference>
<dbReference type="OrthoDB" id="9797456at2"/>
<name>A0A4Y6UV32_SACBS</name>
<dbReference type="KEGG" id="saca:FFV09_05880"/>
<evidence type="ECO:0000259" key="1">
    <source>
        <dbReference type="PROSITE" id="PS51186"/>
    </source>
</evidence>
<dbReference type="Proteomes" id="UP000316968">
    <property type="component" value="Chromosome"/>
</dbReference>
<evidence type="ECO:0000313" key="3">
    <source>
        <dbReference type="Proteomes" id="UP000316968"/>
    </source>
</evidence>
<dbReference type="GO" id="GO:0016747">
    <property type="term" value="F:acyltransferase activity, transferring groups other than amino-acyl groups"/>
    <property type="evidence" value="ECO:0007669"/>
    <property type="project" value="InterPro"/>
</dbReference>
<sequence>MTARKEPLPLFSPLVTGYWLGRAEEPPRSLSTPGRYAIVVDAELPLSRSVMRLDFPDTGGWLSLSPEQARLLGLADTSEIGAPELDAALRQAGIGLNGADHLFYFAIPGQTALREQPEPDSVRQLTAEDADLFADFAAQSPADDLDEAFVELDHWLVFGCFVDGRLAAAASLIPWSGTKFADLGILTLPEFRGRGYGRQTVRAACAHALALGYEPQYRCQPDNAPSNALAAAAGLSLFAAWDVIAEDEAE</sequence>
<dbReference type="RefSeq" id="WP_141446930.1">
    <property type="nucleotide sequence ID" value="NZ_CP041217.1"/>
</dbReference>
<proteinExistence type="predicted"/>
<dbReference type="SUPFAM" id="SSF55729">
    <property type="entry name" value="Acyl-CoA N-acyltransferases (Nat)"/>
    <property type="match status" value="1"/>
</dbReference>